<gene>
    <name evidence="4" type="ORF">Rsub_09759</name>
</gene>
<dbReference type="InterPro" id="IPR009057">
    <property type="entry name" value="Homeodomain-like_sf"/>
</dbReference>
<dbReference type="SMART" id="SM00717">
    <property type="entry name" value="SANT"/>
    <property type="match status" value="2"/>
</dbReference>
<feature type="region of interest" description="Disordered" evidence="1">
    <location>
        <begin position="333"/>
        <end position="401"/>
    </location>
</feature>
<dbReference type="Pfam" id="PF00249">
    <property type="entry name" value="Myb_DNA-binding"/>
    <property type="match status" value="2"/>
</dbReference>
<protein>
    <submittedName>
        <fullName evidence="4">Uncharacterized protein</fullName>
    </submittedName>
</protein>
<dbReference type="GO" id="GO:0000981">
    <property type="term" value="F:DNA-binding transcription factor activity, RNA polymerase II-specific"/>
    <property type="evidence" value="ECO:0007669"/>
    <property type="project" value="TreeGrafter"/>
</dbReference>
<name>A0A2V0PCX4_9CHLO</name>
<feature type="compositionally biased region" description="Gly residues" evidence="1">
    <location>
        <begin position="230"/>
        <end position="239"/>
    </location>
</feature>
<reference evidence="4 5" key="1">
    <citation type="journal article" date="2018" name="Sci. Rep.">
        <title>Raphidocelis subcapitata (=Pseudokirchneriella subcapitata) provides an insight into genome evolution and environmental adaptations in the Sphaeropleales.</title>
        <authorList>
            <person name="Suzuki S."/>
            <person name="Yamaguchi H."/>
            <person name="Nakajima N."/>
            <person name="Kawachi M."/>
        </authorList>
    </citation>
    <scope>NUCLEOTIDE SEQUENCE [LARGE SCALE GENOMIC DNA]</scope>
    <source>
        <strain evidence="4 5">NIES-35</strain>
    </source>
</reference>
<feature type="region of interest" description="Disordered" evidence="1">
    <location>
        <begin position="108"/>
        <end position="297"/>
    </location>
</feature>
<dbReference type="PROSITE" id="PS51294">
    <property type="entry name" value="HTH_MYB"/>
    <property type="match status" value="2"/>
</dbReference>
<dbReference type="InterPro" id="IPR017930">
    <property type="entry name" value="Myb_dom"/>
</dbReference>
<dbReference type="PROSITE" id="PS50090">
    <property type="entry name" value="MYB_LIKE"/>
    <property type="match status" value="2"/>
</dbReference>
<feature type="domain" description="HTH myb-type" evidence="3">
    <location>
        <begin position="1"/>
        <end position="45"/>
    </location>
</feature>
<feature type="domain" description="Myb-like" evidence="2">
    <location>
        <begin position="51"/>
        <end position="101"/>
    </location>
</feature>
<dbReference type="InterPro" id="IPR001005">
    <property type="entry name" value="SANT/Myb"/>
</dbReference>
<organism evidence="4 5">
    <name type="scientific">Raphidocelis subcapitata</name>
    <dbReference type="NCBI Taxonomy" id="307507"/>
    <lineage>
        <taxon>Eukaryota</taxon>
        <taxon>Viridiplantae</taxon>
        <taxon>Chlorophyta</taxon>
        <taxon>core chlorophytes</taxon>
        <taxon>Chlorophyceae</taxon>
        <taxon>CS clade</taxon>
        <taxon>Sphaeropleales</taxon>
        <taxon>Selenastraceae</taxon>
        <taxon>Raphidocelis</taxon>
    </lineage>
</organism>
<dbReference type="AlphaFoldDB" id="A0A2V0PCX4"/>
<dbReference type="EMBL" id="BDRX01000105">
    <property type="protein sequence ID" value="GBF97701.1"/>
    <property type="molecule type" value="Genomic_DNA"/>
</dbReference>
<dbReference type="CDD" id="cd00167">
    <property type="entry name" value="SANT"/>
    <property type="match status" value="2"/>
</dbReference>
<dbReference type="InParanoid" id="A0A2V0PCX4"/>
<dbReference type="Proteomes" id="UP000247498">
    <property type="component" value="Unassembled WGS sequence"/>
</dbReference>
<evidence type="ECO:0000256" key="1">
    <source>
        <dbReference type="SAM" id="MobiDB-lite"/>
    </source>
</evidence>
<keyword evidence="5" id="KW-1185">Reference proteome</keyword>
<proteinExistence type="predicted"/>
<dbReference type="GO" id="GO:0000978">
    <property type="term" value="F:RNA polymerase II cis-regulatory region sequence-specific DNA binding"/>
    <property type="evidence" value="ECO:0007669"/>
    <property type="project" value="TreeGrafter"/>
</dbReference>
<dbReference type="GO" id="GO:0005634">
    <property type="term" value="C:nucleus"/>
    <property type="evidence" value="ECO:0007669"/>
    <property type="project" value="TreeGrafter"/>
</dbReference>
<feature type="domain" description="HTH myb-type" evidence="3">
    <location>
        <begin position="51"/>
        <end position="105"/>
    </location>
</feature>
<dbReference type="PANTHER" id="PTHR45614:SF76">
    <property type="entry name" value="TRANSCRIPTION FACTOR MYB124"/>
    <property type="match status" value="1"/>
</dbReference>
<accession>A0A2V0PCX4</accession>
<evidence type="ECO:0000259" key="2">
    <source>
        <dbReference type="PROSITE" id="PS50090"/>
    </source>
</evidence>
<feature type="compositionally biased region" description="Low complexity" evidence="1">
    <location>
        <begin position="244"/>
        <end position="255"/>
    </location>
</feature>
<feature type="compositionally biased region" description="Pro residues" evidence="1">
    <location>
        <begin position="370"/>
        <end position="380"/>
    </location>
</feature>
<dbReference type="Gene3D" id="1.10.10.60">
    <property type="entry name" value="Homeodomain-like"/>
    <property type="match status" value="2"/>
</dbReference>
<evidence type="ECO:0000313" key="4">
    <source>
        <dbReference type="EMBL" id="GBF97701.1"/>
    </source>
</evidence>
<dbReference type="SUPFAM" id="SSF46689">
    <property type="entry name" value="Homeodomain-like"/>
    <property type="match status" value="1"/>
</dbReference>
<comment type="caution">
    <text evidence="4">The sequence shown here is derived from an EMBL/GenBank/DDBJ whole genome shotgun (WGS) entry which is preliminary data.</text>
</comment>
<feature type="compositionally biased region" description="Basic and acidic residues" evidence="1">
    <location>
        <begin position="159"/>
        <end position="171"/>
    </location>
</feature>
<evidence type="ECO:0000259" key="3">
    <source>
        <dbReference type="PROSITE" id="PS51294"/>
    </source>
</evidence>
<dbReference type="InterPro" id="IPR050560">
    <property type="entry name" value="MYB_TF"/>
</dbReference>
<feature type="region of interest" description="Disordered" evidence="1">
    <location>
        <begin position="420"/>
        <end position="453"/>
    </location>
</feature>
<sequence>MPLPCLWTLEEDAELRRLVHVWGTNWTTIARELRTKCSKQCRRRWVTLKSAHTMRKGPWSKHEDDQLIKGYQKWGNSWTKIAALIGGRTDNAVKNRFAALAEAGLVRRKRGRGPRGGRRADSGCDSLGPYSDDDEDGCCSDETDGEDEGMSTESTEAGHAADQRRAGEQQGERQPPGEPLGEWQQERQHPPRRQPRASRDGFGAAQREWTPSPARAGSAGGQQWTPSPAHGGGSRGGGLALQFSSRPPRWSSLSSGAFEDQPPLGLGPAFGRGSSAAGGGGLLASEAGLEGQPSEGLSGMDELLQLLLTSMASVPSIAAAAAAEVAAEANQASAGGAAAEQEPDGATTVPPAEAPELPPAPPGAHLVPLSAPPAPSPPRHPTTVKGAADGPAPMEVSPPEVVPAPDYRLACCGINPLPPGHPASSGLDGGAQPDAGGDGATTPGGAAPPTAAPPEAAAAVAAAAAQQALGAKEALAAAGAACGLGPAELQLLVSLLSPVFGGGDRPGAAAAGLERDAAA</sequence>
<dbReference type="PANTHER" id="PTHR45614">
    <property type="entry name" value="MYB PROTEIN-RELATED"/>
    <property type="match status" value="1"/>
</dbReference>
<feature type="compositionally biased region" description="Pro residues" evidence="1">
    <location>
        <begin position="352"/>
        <end position="362"/>
    </location>
</feature>
<feature type="compositionally biased region" description="Low complexity" evidence="1">
    <location>
        <begin position="430"/>
        <end position="453"/>
    </location>
</feature>
<dbReference type="STRING" id="307507.A0A2V0PCX4"/>
<evidence type="ECO:0000313" key="5">
    <source>
        <dbReference type="Proteomes" id="UP000247498"/>
    </source>
</evidence>
<feature type="compositionally biased region" description="Basic residues" evidence="1">
    <location>
        <begin position="108"/>
        <end position="117"/>
    </location>
</feature>
<feature type="domain" description="Myb-like" evidence="2">
    <location>
        <begin position="7"/>
        <end position="49"/>
    </location>
</feature>
<feature type="compositionally biased region" description="Acidic residues" evidence="1">
    <location>
        <begin position="131"/>
        <end position="150"/>
    </location>
</feature>
<dbReference type="OrthoDB" id="2143914at2759"/>